<dbReference type="PROSITE" id="PS50110">
    <property type="entry name" value="RESPONSE_REGULATORY"/>
    <property type="match status" value="1"/>
</dbReference>
<dbReference type="GO" id="GO:0006355">
    <property type="term" value="P:regulation of DNA-templated transcription"/>
    <property type="evidence" value="ECO:0007669"/>
    <property type="project" value="InterPro"/>
</dbReference>
<dbReference type="EMBL" id="FMUX01000011">
    <property type="protein sequence ID" value="SCY55269.1"/>
    <property type="molecule type" value="Genomic_DNA"/>
</dbReference>
<reference evidence="9 10" key="1">
    <citation type="submission" date="2016-10" db="EMBL/GenBank/DDBJ databases">
        <authorList>
            <person name="de Groot N.N."/>
        </authorList>
    </citation>
    <scope>NUCLEOTIDE SEQUENCE [LARGE SCALE GENOMIC DNA]</scope>
    <source>
        <strain evidence="9 10">AA1</strain>
    </source>
</reference>
<gene>
    <name evidence="9" type="ORF">SAMN05216233_111150</name>
</gene>
<dbReference type="GO" id="GO:0000160">
    <property type="term" value="P:phosphorelay signal transduction system"/>
    <property type="evidence" value="ECO:0007669"/>
    <property type="project" value="InterPro"/>
</dbReference>
<evidence type="ECO:0000256" key="6">
    <source>
        <dbReference type="PROSITE-ProRule" id="PRU00169"/>
    </source>
</evidence>
<dbReference type="InterPro" id="IPR001789">
    <property type="entry name" value="Sig_transdc_resp-reg_receiver"/>
</dbReference>
<dbReference type="SUPFAM" id="SSF52172">
    <property type="entry name" value="CheY-like"/>
    <property type="match status" value="1"/>
</dbReference>
<dbReference type="InterPro" id="IPR025662">
    <property type="entry name" value="Sigma_54_int_dom_ATP-bd_1"/>
</dbReference>
<dbReference type="InterPro" id="IPR011006">
    <property type="entry name" value="CheY-like_superfamily"/>
</dbReference>
<dbReference type="Gene3D" id="3.40.50.2300">
    <property type="match status" value="1"/>
</dbReference>
<dbReference type="CDD" id="cd00009">
    <property type="entry name" value="AAA"/>
    <property type="match status" value="1"/>
</dbReference>
<protein>
    <submittedName>
        <fullName evidence="9">Two-component system, NtrC family, response regulator</fullName>
    </submittedName>
</protein>
<keyword evidence="3" id="KW-0805">Transcription regulation</keyword>
<sequence length="484" mass="53697">MTTTILIIDDDIEFCETMESLVGRMDHRCVTAHTLKEGSDFLAGNEVDVVFLDVRLPDGNGLTALPLIKKAPSEPEVIILTGQGDPDGAELAIQGGVWDYLVKPTSIKQTRLSLSRALKYREEKQAETPVALNLDNIIGVSPSMRKCFDLVAKAAVSNSQVLITGETGTGKELFARTIHENSPRAGHNFVIVDCASLTETLLESTLFGHRKGAFTGADADRTGLVKVADGGTLFLDEVGDMPLSIQRSFLRVLQEKRFRPVGQTQEVTSNFRLIAATNRNLEEMVEKGQFRRDLLFRLWAVHLELPPLRDRKGDIKRLAMFFVDHLCEEYGVPNKGFDAEFFETLSAYKWPGNIRELFNVLEMAFINSGRTSTLYAMDLPSNIRIKVAKATLSRESASTAAPAAGDANPPVSRILSETEAEVSRRFGSRIPEIKEFKGVMEEQYLKELIRHTGGNAKKIMQISGLSKSHFYTLLKKKEISISSD</sequence>
<feature type="domain" description="Sigma-54 factor interaction" evidence="7">
    <location>
        <begin position="137"/>
        <end position="366"/>
    </location>
</feature>
<organism evidence="9 10">
    <name type="scientific">Desulfoluna spongiiphila</name>
    <dbReference type="NCBI Taxonomy" id="419481"/>
    <lineage>
        <taxon>Bacteria</taxon>
        <taxon>Pseudomonadati</taxon>
        <taxon>Thermodesulfobacteriota</taxon>
        <taxon>Desulfobacteria</taxon>
        <taxon>Desulfobacterales</taxon>
        <taxon>Desulfolunaceae</taxon>
        <taxon>Desulfoluna</taxon>
    </lineage>
</organism>
<dbReference type="Pfam" id="PF00072">
    <property type="entry name" value="Response_reg"/>
    <property type="match status" value="1"/>
</dbReference>
<evidence type="ECO:0000313" key="9">
    <source>
        <dbReference type="EMBL" id="SCY55269.1"/>
    </source>
</evidence>
<evidence type="ECO:0000259" key="7">
    <source>
        <dbReference type="PROSITE" id="PS50045"/>
    </source>
</evidence>
<keyword evidence="1" id="KW-0547">Nucleotide-binding</keyword>
<name>A0A1G5GV92_9BACT</name>
<dbReference type="Gene3D" id="1.10.8.60">
    <property type="match status" value="1"/>
</dbReference>
<accession>A0A1G5GV92</accession>
<keyword evidence="6" id="KW-0597">Phosphoprotein</keyword>
<dbReference type="PROSITE" id="PS00675">
    <property type="entry name" value="SIGMA54_INTERACT_1"/>
    <property type="match status" value="1"/>
</dbReference>
<keyword evidence="4" id="KW-0238">DNA-binding</keyword>
<keyword evidence="10" id="KW-1185">Reference proteome</keyword>
<dbReference type="InterPro" id="IPR002078">
    <property type="entry name" value="Sigma_54_int"/>
</dbReference>
<evidence type="ECO:0000256" key="3">
    <source>
        <dbReference type="ARBA" id="ARBA00023015"/>
    </source>
</evidence>
<evidence type="ECO:0000256" key="1">
    <source>
        <dbReference type="ARBA" id="ARBA00022741"/>
    </source>
</evidence>
<feature type="modified residue" description="4-aspartylphosphate" evidence="6">
    <location>
        <position position="53"/>
    </location>
</feature>
<keyword evidence="5" id="KW-0804">Transcription</keyword>
<dbReference type="Gene3D" id="1.10.10.60">
    <property type="entry name" value="Homeodomain-like"/>
    <property type="match status" value="1"/>
</dbReference>
<dbReference type="Gene3D" id="3.40.50.300">
    <property type="entry name" value="P-loop containing nucleotide triphosphate hydrolases"/>
    <property type="match status" value="1"/>
</dbReference>
<dbReference type="PROSITE" id="PS00688">
    <property type="entry name" value="SIGMA54_INTERACT_3"/>
    <property type="match status" value="1"/>
</dbReference>
<dbReference type="Pfam" id="PF00158">
    <property type="entry name" value="Sigma54_activat"/>
    <property type="match status" value="1"/>
</dbReference>
<dbReference type="InterPro" id="IPR025943">
    <property type="entry name" value="Sigma_54_int_dom_ATP-bd_2"/>
</dbReference>
<dbReference type="InterPro" id="IPR003593">
    <property type="entry name" value="AAA+_ATPase"/>
</dbReference>
<dbReference type="InterPro" id="IPR027417">
    <property type="entry name" value="P-loop_NTPase"/>
</dbReference>
<keyword evidence="2" id="KW-0067">ATP-binding</keyword>
<dbReference type="InterPro" id="IPR058031">
    <property type="entry name" value="AAA_lid_NorR"/>
</dbReference>
<dbReference type="FunFam" id="3.40.50.300:FF:000006">
    <property type="entry name" value="DNA-binding transcriptional regulator NtrC"/>
    <property type="match status" value="1"/>
</dbReference>
<dbReference type="RefSeq" id="WP_092211741.1">
    <property type="nucleotide sequence ID" value="NZ_FMUX01000011.1"/>
</dbReference>
<dbReference type="PROSITE" id="PS50045">
    <property type="entry name" value="SIGMA54_INTERACT_4"/>
    <property type="match status" value="1"/>
</dbReference>
<dbReference type="AlphaFoldDB" id="A0A1G5GV92"/>
<evidence type="ECO:0000256" key="5">
    <source>
        <dbReference type="ARBA" id="ARBA00023163"/>
    </source>
</evidence>
<evidence type="ECO:0000256" key="2">
    <source>
        <dbReference type="ARBA" id="ARBA00022840"/>
    </source>
</evidence>
<dbReference type="OrthoDB" id="9763792at2"/>
<dbReference type="Proteomes" id="UP000198870">
    <property type="component" value="Unassembled WGS sequence"/>
</dbReference>
<dbReference type="SMART" id="SM00382">
    <property type="entry name" value="AAA"/>
    <property type="match status" value="1"/>
</dbReference>
<dbReference type="PROSITE" id="PS00676">
    <property type="entry name" value="SIGMA54_INTERACT_2"/>
    <property type="match status" value="1"/>
</dbReference>
<proteinExistence type="predicted"/>
<dbReference type="PANTHER" id="PTHR32071:SF113">
    <property type="entry name" value="ALGINATE BIOSYNTHESIS TRANSCRIPTIONAL REGULATORY PROTEIN ALGB"/>
    <property type="match status" value="1"/>
</dbReference>
<dbReference type="PANTHER" id="PTHR32071">
    <property type="entry name" value="TRANSCRIPTIONAL REGULATORY PROTEIN"/>
    <property type="match status" value="1"/>
</dbReference>
<dbReference type="CDD" id="cd00156">
    <property type="entry name" value="REC"/>
    <property type="match status" value="1"/>
</dbReference>
<dbReference type="GO" id="GO:0005524">
    <property type="term" value="F:ATP binding"/>
    <property type="evidence" value="ECO:0007669"/>
    <property type="project" value="UniProtKB-KW"/>
</dbReference>
<feature type="domain" description="Response regulatory" evidence="8">
    <location>
        <begin position="4"/>
        <end position="118"/>
    </location>
</feature>
<evidence type="ECO:0000313" key="10">
    <source>
        <dbReference type="Proteomes" id="UP000198870"/>
    </source>
</evidence>
<evidence type="ECO:0000256" key="4">
    <source>
        <dbReference type="ARBA" id="ARBA00023125"/>
    </source>
</evidence>
<dbReference type="STRING" id="419481.SAMN05216233_111150"/>
<evidence type="ECO:0000259" key="8">
    <source>
        <dbReference type="PROSITE" id="PS50110"/>
    </source>
</evidence>
<dbReference type="InterPro" id="IPR025944">
    <property type="entry name" value="Sigma_54_int_dom_CS"/>
</dbReference>
<dbReference type="SMART" id="SM00448">
    <property type="entry name" value="REC"/>
    <property type="match status" value="1"/>
</dbReference>
<dbReference type="GO" id="GO:0003677">
    <property type="term" value="F:DNA binding"/>
    <property type="evidence" value="ECO:0007669"/>
    <property type="project" value="UniProtKB-KW"/>
</dbReference>
<dbReference type="SUPFAM" id="SSF52540">
    <property type="entry name" value="P-loop containing nucleoside triphosphate hydrolases"/>
    <property type="match status" value="1"/>
</dbReference>
<dbReference type="Pfam" id="PF25601">
    <property type="entry name" value="AAA_lid_14"/>
    <property type="match status" value="1"/>
</dbReference>